<evidence type="ECO:0000313" key="5">
    <source>
        <dbReference type="Proteomes" id="UP000251314"/>
    </source>
</evidence>
<dbReference type="EMBL" id="RCMV01000397">
    <property type="protein sequence ID" value="KAG3217824.1"/>
    <property type="molecule type" value="Genomic_DNA"/>
</dbReference>
<dbReference type="Proteomes" id="UP000251314">
    <property type="component" value="Unassembled WGS sequence"/>
</dbReference>
<comment type="caution">
    <text evidence="4">The sequence shown here is derived from an EMBL/GenBank/DDBJ whole genome shotgun (WGS) entry which is preliminary data.</text>
</comment>
<evidence type="ECO:0000313" key="4">
    <source>
        <dbReference type="EMBL" id="RAW43121.1"/>
    </source>
</evidence>
<evidence type="ECO:0000313" key="3">
    <source>
        <dbReference type="EMBL" id="KAG3217824.1"/>
    </source>
</evidence>
<dbReference type="EMBL" id="MJFZ01000007">
    <property type="protein sequence ID" value="RAW43121.1"/>
    <property type="molecule type" value="Genomic_DNA"/>
</dbReference>
<gene>
    <name evidence="4" type="ORF">PC110_g676</name>
    <name evidence="1" type="ORF">PC117_g773</name>
    <name evidence="2" type="ORF">PC118_g13172</name>
    <name evidence="3" type="ORF">PC129_g11349</name>
</gene>
<evidence type="ECO:0000313" key="1">
    <source>
        <dbReference type="EMBL" id="KAG2954978.1"/>
    </source>
</evidence>
<keyword evidence="5" id="KW-1185">Reference proteome</keyword>
<dbReference type="Proteomes" id="UP000760860">
    <property type="component" value="Unassembled WGS sequence"/>
</dbReference>
<dbReference type="Proteomes" id="UP000736787">
    <property type="component" value="Unassembled WGS sequence"/>
</dbReference>
<dbReference type="AlphaFoldDB" id="A0A329T319"/>
<accession>A0A329T319</accession>
<organism evidence="4 5">
    <name type="scientific">Phytophthora cactorum</name>
    <dbReference type="NCBI Taxonomy" id="29920"/>
    <lineage>
        <taxon>Eukaryota</taxon>
        <taxon>Sar</taxon>
        <taxon>Stramenopiles</taxon>
        <taxon>Oomycota</taxon>
        <taxon>Peronosporomycetes</taxon>
        <taxon>Peronosporales</taxon>
        <taxon>Peronosporaceae</taxon>
        <taxon>Phytophthora</taxon>
    </lineage>
</organism>
<dbReference type="EMBL" id="RCMK01000008">
    <property type="protein sequence ID" value="KAG2954978.1"/>
    <property type="molecule type" value="Genomic_DNA"/>
</dbReference>
<dbReference type="OrthoDB" id="90621at2759"/>
<dbReference type="Proteomes" id="UP000697107">
    <property type="component" value="Unassembled WGS sequence"/>
</dbReference>
<dbReference type="VEuPathDB" id="FungiDB:PC110_g676"/>
<evidence type="ECO:0000313" key="2">
    <source>
        <dbReference type="EMBL" id="KAG2976921.1"/>
    </source>
</evidence>
<sequence>MVKHARAAITNQASDLPPTKVAKVVSVCEYCDKQFTTRGIPLHQKKCVKKQAHDKAEAKKTRSYNFCILNEAIYEEILSFLNNQTLTKMQMITGDRYQQCEPVLARYCCKCENDNPVIRHSFCRLCLSSSSYCFNGRITKRVAKAKYGMRGEDLSSIDFPKSYPYYSCQTLEDHMIKTIGSKREWLRHLVKRDLRKTKALATRILNRKTKGFLQTLAPGFAAYVSDIRFMKTDKEVLERCSERFVTLRAKLRENGLSLRADSSSCKVFITTGMGSVEDVVDSIAGSSD</sequence>
<reference evidence="4 5" key="1">
    <citation type="submission" date="2018-01" db="EMBL/GenBank/DDBJ databases">
        <title>Draft genome of the strawberry crown rot pathogen Phytophthora cactorum.</title>
        <authorList>
            <person name="Armitage A.D."/>
            <person name="Lysoe E."/>
            <person name="Nellist C.F."/>
            <person name="Harrison R.J."/>
            <person name="Brurberg M.B."/>
        </authorList>
    </citation>
    <scope>NUCLEOTIDE SEQUENCE [LARGE SCALE GENOMIC DNA]</scope>
    <source>
        <strain evidence="4 5">10300</strain>
    </source>
</reference>
<dbReference type="EMBL" id="RCML01000443">
    <property type="protein sequence ID" value="KAG2976921.1"/>
    <property type="molecule type" value="Genomic_DNA"/>
</dbReference>
<protein>
    <submittedName>
        <fullName evidence="4">Uncharacterized protein</fullName>
    </submittedName>
</protein>
<name>A0A329T319_9STRA</name>
<reference evidence="3" key="2">
    <citation type="submission" date="2018-05" db="EMBL/GenBank/DDBJ databases">
        <title>Effector identification in a new, highly contiguous assembly of the strawberry crown rot pathogen Phytophthora cactorum.</title>
        <authorList>
            <person name="Armitage A.D."/>
            <person name="Nellist C.F."/>
            <person name="Bates H."/>
            <person name="Vickerstaff R.J."/>
            <person name="Harrison R.J."/>
        </authorList>
    </citation>
    <scope>NUCLEOTIDE SEQUENCE</scope>
    <source>
        <strain evidence="1">4040</strain>
        <strain evidence="2">P415</strain>
        <strain evidence="3">P421</strain>
    </source>
</reference>
<proteinExistence type="predicted"/>